<feature type="signal peptide" evidence="3">
    <location>
        <begin position="1"/>
        <end position="15"/>
    </location>
</feature>
<evidence type="ECO:0000256" key="1">
    <source>
        <dbReference type="SAM" id="MobiDB-lite"/>
    </source>
</evidence>
<evidence type="ECO:0000256" key="2">
    <source>
        <dbReference type="SAM" id="Phobius"/>
    </source>
</evidence>
<evidence type="ECO:0008006" key="6">
    <source>
        <dbReference type="Google" id="ProtNLM"/>
    </source>
</evidence>
<dbReference type="EMBL" id="CM002874">
    <property type="protein sequence ID" value="KFK33172.1"/>
    <property type="molecule type" value="Genomic_DNA"/>
</dbReference>
<dbReference type="Proteomes" id="UP000029120">
    <property type="component" value="Chromosome 6"/>
</dbReference>
<keyword evidence="2" id="KW-1133">Transmembrane helix</keyword>
<dbReference type="OMA" id="RPHPPMQ"/>
<accession>A0A087GTH0</accession>
<keyword evidence="3" id="KW-0732">Signal</keyword>
<feature type="compositionally biased region" description="Polar residues" evidence="1">
    <location>
        <begin position="19"/>
        <end position="29"/>
    </location>
</feature>
<sequence length="319" mass="34291">MILLFLCLILSVGQSTLPTHDPTGSSSLNPALLSTPPAHHETACQSAQPAHDATGLSALNPTLQLTPLAYHETDSSSQNILDLPPPSHHATAGQSPPHAHDATRSYSLNLTLQSTPPTHQGTAGQSTPPTHHATGSSSVNPTLQSTPPAHHGTGSSSMNSTLQSIPRAEIGQSSSSSTPLRAIPTPWYINNPFMAVEPVSYLHRPQAPFHNMDILSSSVLAYFFTGSLGFTAGWVQRPTLSTSIYVQSFLNQVAFSLFLLAHTVFARRNPAWAFVLDRIAFFLMVVSAYLATMPMFSPYIAIIMLLIVAIVNIYAHRRA</sequence>
<name>A0A087GTH0_ARAAL</name>
<dbReference type="AlphaFoldDB" id="A0A087GTH0"/>
<feature type="region of interest" description="Disordered" evidence="1">
    <location>
        <begin position="73"/>
        <end position="161"/>
    </location>
</feature>
<reference evidence="5" key="1">
    <citation type="journal article" date="2015" name="Nat. Plants">
        <title>Genome expansion of Arabis alpina linked with retrotransposition and reduced symmetric DNA methylation.</title>
        <authorList>
            <person name="Willing E.M."/>
            <person name="Rawat V."/>
            <person name="Mandakova T."/>
            <person name="Maumus F."/>
            <person name="James G.V."/>
            <person name="Nordstroem K.J."/>
            <person name="Becker C."/>
            <person name="Warthmann N."/>
            <person name="Chica C."/>
            <person name="Szarzynska B."/>
            <person name="Zytnicki M."/>
            <person name="Albani M.C."/>
            <person name="Kiefer C."/>
            <person name="Bergonzi S."/>
            <person name="Castaings L."/>
            <person name="Mateos J.L."/>
            <person name="Berns M.C."/>
            <person name="Bujdoso N."/>
            <person name="Piofczyk T."/>
            <person name="de Lorenzo L."/>
            <person name="Barrero-Sicilia C."/>
            <person name="Mateos I."/>
            <person name="Piednoel M."/>
            <person name="Hagmann J."/>
            <person name="Chen-Min-Tao R."/>
            <person name="Iglesias-Fernandez R."/>
            <person name="Schuster S.C."/>
            <person name="Alonso-Blanco C."/>
            <person name="Roudier F."/>
            <person name="Carbonero P."/>
            <person name="Paz-Ares J."/>
            <person name="Davis S.J."/>
            <person name="Pecinka A."/>
            <person name="Quesneville H."/>
            <person name="Colot V."/>
            <person name="Lysak M.A."/>
            <person name="Weigel D."/>
            <person name="Coupland G."/>
            <person name="Schneeberger K."/>
        </authorList>
    </citation>
    <scope>NUCLEOTIDE SEQUENCE [LARGE SCALE GENOMIC DNA]</scope>
    <source>
        <strain evidence="5">cv. Pajares</strain>
    </source>
</reference>
<evidence type="ECO:0000313" key="5">
    <source>
        <dbReference type="Proteomes" id="UP000029120"/>
    </source>
</evidence>
<keyword evidence="2" id="KW-0472">Membrane</keyword>
<keyword evidence="2" id="KW-0812">Transmembrane</keyword>
<feature type="transmembrane region" description="Helical" evidence="2">
    <location>
        <begin position="244"/>
        <end position="265"/>
    </location>
</feature>
<organism evidence="4 5">
    <name type="scientific">Arabis alpina</name>
    <name type="common">Alpine rock-cress</name>
    <dbReference type="NCBI Taxonomy" id="50452"/>
    <lineage>
        <taxon>Eukaryota</taxon>
        <taxon>Viridiplantae</taxon>
        <taxon>Streptophyta</taxon>
        <taxon>Embryophyta</taxon>
        <taxon>Tracheophyta</taxon>
        <taxon>Spermatophyta</taxon>
        <taxon>Magnoliopsida</taxon>
        <taxon>eudicotyledons</taxon>
        <taxon>Gunneridae</taxon>
        <taxon>Pentapetalae</taxon>
        <taxon>rosids</taxon>
        <taxon>malvids</taxon>
        <taxon>Brassicales</taxon>
        <taxon>Brassicaceae</taxon>
        <taxon>Arabideae</taxon>
        <taxon>Arabis</taxon>
    </lineage>
</organism>
<protein>
    <recommendedName>
        <fullName evidence="6">PGG domain-containing protein</fullName>
    </recommendedName>
</protein>
<feature type="region of interest" description="Disordered" evidence="1">
    <location>
        <begin position="19"/>
        <end position="53"/>
    </location>
</feature>
<feature type="chain" id="PRO_5012813731" description="PGG domain-containing protein" evidence="3">
    <location>
        <begin position="16"/>
        <end position="319"/>
    </location>
</feature>
<feature type="compositionally biased region" description="Polar residues" evidence="1">
    <location>
        <begin position="104"/>
        <end position="161"/>
    </location>
</feature>
<dbReference type="Gramene" id="KFK33172">
    <property type="protein sequence ID" value="KFK33172"/>
    <property type="gene ID" value="AALP_AA6G339700"/>
</dbReference>
<keyword evidence="5" id="KW-1185">Reference proteome</keyword>
<proteinExistence type="predicted"/>
<dbReference type="OrthoDB" id="1110504at2759"/>
<evidence type="ECO:0000313" key="4">
    <source>
        <dbReference type="EMBL" id="KFK33172.1"/>
    </source>
</evidence>
<feature type="transmembrane region" description="Helical" evidence="2">
    <location>
        <begin position="296"/>
        <end position="315"/>
    </location>
</feature>
<evidence type="ECO:0000256" key="3">
    <source>
        <dbReference type="SAM" id="SignalP"/>
    </source>
</evidence>
<gene>
    <name evidence="4" type="ordered locus">AALP_Aa6g339700</name>
</gene>